<comment type="subcellular location">
    <subcellularLocation>
        <location evidence="1">Membrane</location>
        <topology evidence="1">Multi-pass membrane protein</topology>
    </subcellularLocation>
</comment>
<feature type="transmembrane region" description="Helical" evidence="7">
    <location>
        <begin position="356"/>
        <end position="377"/>
    </location>
</feature>
<dbReference type="Proteomes" id="UP001172681">
    <property type="component" value="Unassembled WGS sequence"/>
</dbReference>
<dbReference type="PANTHER" id="PTHR43791">
    <property type="entry name" value="PERMEASE-RELATED"/>
    <property type="match status" value="1"/>
</dbReference>
<keyword evidence="4 7" id="KW-1133">Transmembrane helix</keyword>
<feature type="transmembrane region" description="Helical" evidence="7">
    <location>
        <begin position="189"/>
        <end position="209"/>
    </location>
</feature>
<evidence type="ECO:0000256" key="4">
    <source>
        <dbReference type="ARBA" id="ARBA00022989"/>
    </source>
</evidence>
<dbReference type="InterPro" id="IPR036259">
    <property type="entry name" value="MFS_trans_sf"/>
</dbReference>
<gene>
    <name evidence="9" type="ORF">H2204_005120</name>
</gene>
<feature type="compositionally biased region" description="Basic and acidic residues" evidence="6">
    <location>
        <begin position="1"/>
        <end position="13"/>
    </location>
</feature>
<evidence type="ECO:0000256" key="6">
    <source>
        <dbReference type="SAM" id="MobiDB-lite"/>
    </source>
</evidence>
<comment type="caution">
    <text evidence="9">The sequence shown here is derived from an EMBL/GenBank/DDBJ whole genome shotgun (WGS) entry which is preliminary data.</text>
</comment>
<dbReference type="InterPro" id="IPR020846">
    <property type="entry name" value="MFS_dom"/>
</dbReference>
<dbReference type="GO" id="GO:0022857">
    <property type="term" value="F:transmembrane transporter activity"/>
    <property type="evidence" value="ECO:0007669"/>
    <property type="project" value="InterPro"/>
</dbReference>
<feature type="transmembrane region" description="Helical" evidence="7">
    <location>
        <begin position="473"/>
        <end position="500"/>
    </location>
</feature>
<dbReference type="InterPro" id="IPR011701">
    <property type="entry name" value="MFS"/>
</dbReference>
<feature type="transmembrane region" description="Helical" evidence="7">
    <location>
        <begin position="410"/>
        <end position="432"/>
    </location>
</feature>
<keyword evidence="5 7" id="KW-0472">Membrane</keyword>
<feature type="transmembrane region" description="Helical" evidence="7">
    <location>
        <begin position="156"/>
        <end position="177"/>
    </location>
</feature>
<evidence type="ECO:0000256" key="3">
    <source>
        <dbReference type="ARBA" id="ARBA00022692"/>
    </source>
</evidence>
<dbReference type="SUPFAM" id="SSF103473">
    <property type="entry name" value="MFS general substrate transporter"/>
    <property type="match status" value="1"/>
</dbReference>
<feature type="transmembrane region" description="Helical" evidence="7">
    <location>
        <begin position="252"/>
        <end position="272"/>
    </location>
</feature>
<evidence type="ECO:0000256" key="2">
    <source>
        <dbReference type="ARBA" id="ARBA00022448"/>
    </source>
</evidence>
<protein>
    <recommendedName>
        <fullName evidence="8">Major facilitator superfamily (MFS) profile domain-containing protein</fullName>
    </recommendedName>
</protein>
<organism evidence="9 10">
    <name type="scientific">Knufia peltigerae</name>
    <dbReference type="NCBI Taxonomy" id="1002370"/>
    <lineage>
        <taxon>Eukaryota</taxon>
        <taxon>Fungi</taxon>
        <taxon>Dikarya</taxon>
        <taxon>Ascomycota</taxon>
        <taxon>Pezizomycotina</taxon>
        <taxon>Eurotiomycetes</taxon>
        <taxon>Chaetothyriomycetidae</taxon>
        <taxon>Chaetothyriales</taxon>
        <taxon>Trichomeriaceae</taxon>
        <taxon>Knufia</taxon>
    </lineage>
</organism>
<evidence type="ECO:0000313" key="10">
    <source>
        <dbReference type="Proteomes" id="UP001172681"/>
    </source>
</evidence>
<evidence type="ECO:0000256" key="5">
    <source>
        <dbReference type="ARBA" id="ARBA00023136"/>
    </source>
</evidence>
<accession>A0AA38Y6E6</accession>
<dbReference type="EMBL" id="JAPDRN010000027">
    <property type="protein sequence ID" value="KAJ9636973.1"/>
    <property type="molecule type" value="Genomic_DNA"/>
</dbReference>
<dbReference type="Gene3D" id="1.20.1250.20">
    <property type="entry name" value="MFS general substrate transporter like domains"/>
    <property type="match status" value="1"/>
</dbReference>
<dbReference type="PANTHER" id="PTHR43791:SF97">
    <property type="entry name" value="ALLANTOATE TRANSPORTER, PUTATIVE (AFU_ORTHOLOGUE AFUA_1G14700)-RELATED"/>
    <property type="match status" value="1"/>
</dbReference>
<dbReference type="Pfam" id="PF07690">
    <property type="entry name" value="MFS_1"/>
    <property type="match status" value="1"/>
</dbReference>
<feature type="transmembrane region" description="Helical" evidence="7">
    <location>
        <begin position="384"/>
        <end position="404"/>
    </location>
</feature>
<evidence type="ECO:0000259" key="8">
    <source>
        <dbReference type="PROSITE" id="PS50850"/>
    </source>
</evidence>
<sequence length="541" mass="60218">MESKMELATDAKDAATITPARDEMPLQQGDLKSAAGDDEDVGLRIIHEAGNAINASVDPAVTRRTLRKIDTWVLPLLALTTMLQFLDKSTLGYAAIFGLIEDTVSPLTFTEPSIHGWAVYSTLVPISGTVDYRLCTDAPGYMITQPFAAHLLQKFAAAKCLAASVLLWGVILFMHVVCNNWAKLMVVRFFLGMAEAIVTPAFILISGAWYARQDQPLRMGFWFSFNGVAQIVGGLLSYGLGHIHVGIASWKWMFLVTGAISVLWAIVLWFMLPDNQGTAWFLNDEEKYASIEMVRQNHTGIHNTKFRREQLVEALCDFKTWAFFWMALIWNVPNSIATFGSLVIKNFDYGVLETTLLGMPAGALEFVLMLIITWVCLKVANTRTWCMITALTIALVGSIMVFAAPYHNKAALLAGYYMIYAFPTGYILLLSMISANTAGHTKKVVTNSMAMIGYSTGNIIGPQFFKPSQQPRYGLGIGACLVSFAILIVMLIGVRIYLVFQNKRRDITRQQIHGQVEDHTTTEFDFKNLTDKQNPLFVYAY</sequence>
<reference evidence="9" key="1">
    <citation type="submission" date="2022-10" db="EMBL/GenBank/DDBJ databases">
        <title>Culturing micro-colonial fungi from biological soil crusts in the Mojave desert and describing Neophaeococcomyces mojavensis, and introducing the new genera and species Taxawa tesnikishii.</title>
        <authorList>
            <person name="Kurbessoian T."/>
            <person name="Stajich J.E."/>
        </authorList>
    </citation>
    <scope>NUCLEOTIDE SEQUENCE</scope>
    <source>
        <strain evidence="9">TK_35</strain>
    </source>
</reference>
<proteinExistence type="predicted"/>
<keyword evidence="2" id="KW-0813">Transport</keyword>
<evidence type="ECO:0000256" key="1">
    <source>
        <dbReference type="ARBA" id="ARBA00004141"/>
    </source>
</evidence>
<dbReference type="PROSITE" id="PS50850">
    <property type="entry name" value="MFS"/>
    <property type="match status" value="1"/>
</dbReference>
<dbReference type="AlphaFoldDB" id="A0AA38Y6E6"/>
<feature type="transmembrane region" description="Helical" evidence="7">
    <location>
        <begin position="323"/>
        <end position="344"/>
    </location>
</feature>
<feature type="region of interest" description="Disordered" evidence="6">
    <location>
        <begin position="1"/>
        <end position="26"/>
    </location>
</feature>
<keyword evidence="3 7" id="KW-0812">Transmembrane</keyword>
<keyword evidence="10" id="KW-1185">Reference proteome</keyword>
<evidence type="ECO:0000313" key="9">
    <source>
        <dbReference type="EMBL" id="KAJ9636973.1"/>
    </source>
</evidence>
<dbReference type="GO" id="GO:0016020">
    <property type="term" value="C:membrane"/>
    <property type="evidence" value="ECO:0007669"/>
    <property type="project" value="UniProtKB-SubCell"/>
</dbReference>
<feature type="domain" description="Major facilitator superfamily (MFS) profile" evidence="8">
    <location>
        <begin position="73"/>
        <end position="505"/>
    </location>
</feature>
<name>A0AA38Y6E6_9EURO</name>
<evidence type="ECO:0000256" key="7">
    <source>
        <dbReference type="SAM" id="Phobius"/>
    </source>
</evidence>
<feature type="transmembrane region" description="Helical" evidence="7">
    <location>
        <begin position="221"/>
        <end position="240"/>
    </location>
</feature>